<keyword evidence="3" id="KW-0540">Nuclease</keyword>
<keyword evidence="2" id="KW-1277">Toxin-antitoxin system</keyword>
<name>A0A520KUE2_9EURY</name>
<evidence type="ECO:0000313" key="6">
    <source>
        <dbReference type="EMBL" id="RZN66252.1"/>
    </source>
</evidence>
<evidence type="ECO:0000256" key="3">
    <source>
        <dbReference type="ARBA" id="ARBA00022722"/>
    </source>
</evidence>
<dbReference type="InterPro" id="IPR008201">
    <property type="entry name" value="HepT-like"/>
</dbReference>
<evidence type="ECO:0000256" key="5">
    <source>
        <dbReference type="ARBA" id="ARBA00024207"/>
    </source>
</evidence>
<keyword evidence="4" id="KW-0378">Hydrolase</keyword>
<dbReference type="EMBL" id="RXIL01000168">
    <property type="protein sequence ID" value="RZN66252.1"/>
    <property type="molecule type" value="Genomic_DNA"/>
</dbReference>
<dbReference type="InterPro" id="IPR037038">
    <property type="entry name" value="HepT-like_sf"/>
</dbReference>
<dbReference type="Gene3D" id="1.20.120.580">
    <property type="entry name" value="bsu32300-like"/>
    <property type="match status" value="1"/>
</dbReference>
<dbReference type="GO" id="GO:0004540">
    <property type="term" value="F:RNA nuclease activity"/>
    <property type="evidence" value="ECO:0007669"/>
    <property type="project" value="InterPro"/>
</dbReference>
<dbReference type="PANTHER" id="PTHR33397">
    <property type="entry name" value="UPF0331 PROTEIN YUTE"/>
    <property type="match status" value="1"/>
</dbReference>
<dbReference type="InterPro" id="IPR052379">
    <property type="entry name" value="Type_VII_TA_RNase"/>
</dbReference>
<dbReference type="Proteomes" id="UP000320766">
    <property type="component" value="Unassembled WGS sequence"/>
</dbReference>
<dbReference type="AlphaFoldDB" id="A0A520KUE2"/>
<comment type="caution">
    <text evidence="6">The sequence shown here is derived from an EMBL/GenBank/DDBJ whole genome shotgun (WGS) entry which is preliminary data.</text>
</comment>
<reference evidence="6 7" key="1">
    <citation type="journal article" date="2019" name="Nat. Microbiol.">
        <title>Wide diversity of methane and short-chain alkane metabolisms in uncultured archaea.</title>
        <authorList>
            <person name="Borrel G."/>
            <person name="Adam P.S."/>
            <person name="McKay L.J."/>
            <person name="Chen L.X."/>
            <person name="Sierra-Garcia I.N."/>
            <person name="Sieber C.M."/>
            <person name="Letourneur Q."/>
            <person name="Ghozlane A."/>
            <person name="Andersen G.L."/>
            <person name="Li W.J."/>
            <person name="Hallam S.J."/>
            <person name="Muyzer G."/>
            <person name="de Oliveira V.M."/>
            <person name="Inskeep W.P."/>
            <person name="Banfield J.F."/>
            <person name="Gribaldo S."/>
        </authorList>
    </citation>
    <scope>NUCLEOTIDE SEQUENCE [LARGE SCALE GENOMIC DNA]</scope>
    <source>
        <strain evidence="6">NM1b</strain>
    </source>
</reference>
<dbReference type="GO" id="GO:0110001">
    <property type="term" value="C:toxin-antitoxin complex"/>
    <property type="evidence" value="ECO:0007669"/>
    <property type="project" value="InterPro"/>
</dbReference>
<dbReference type="Pfam" id="PF01934">
    <property type="entry name" value="HepT-like"/>
    <property type="match status" value="1"/>
</dbReference>
<evidence type="ECO:0000256" key="2">
    <source>
        <dbReference type="ARBA" id="ARBA00022649"/>
    </source>
</evidence>
<sequence>MDGERLRRYIDKLGHIEERIEDIRSWLCEIEDFDDIDKKTRLAVYKAMQEVIEAATDVVAMNLKDESKLPKDDYTNINKLFKIGIIDKSLREVLNEANGLRNRLVHDYNGLNDKIALKSIQHLLVPMSNFSEAVKKWMRKRE</sequence>
<evidence type="ECO:0000256" key="4">
    <source>
        <dbReference type="ARBA" id="ARBA00022801"/>
    </source>
</evidence>
<dbReference type="PANTHER" id="PTHR33397:SF5">
    <property type="entry name" value="RNASE YUTE-RELATED"/>
    <property type="match status" value="1"/>
</dbReference>
<organism evidence="6 7">
    <name type="scientific">Candidatus Methanolliviera hydrocarbonicum</name>
    <dbReference type="NCBI Taxonomy" id="2491085"/>
    <lineage>
        <taxon>Archaea</taxon>
        <taxon>Methanobacteriati</taxon>
        <taxon>Methanobacteriota</taxon>
        <taxon>Candidatus Methanoliparia</taxon>
        <taxon>Candidatus Methanoliparales</taxon>
        <taxon>Candidatus Methanollivieraceae</taxon>
        <taxon>Candidatus Methanolliviera</taxon>
    </lineage>
</organism>
<dbReference type="GO" id="GO:0016787">
    <property type="term" value="F:hydrolase activity"/>
    <property type="evidence" value="ECO:0007669"/>
    <property type="project" value="UniProtKB-KW"/>
</dbReference>
<comment type="similarity">
    <text evidence="5">Belongs to the HepT RNase toxin family.</text>
</comment>
<evidence type="ECO:0000256" key="1">
    <source>
        <dbReference type="ARBA" id="ARBA00022553"/>
    </source>
</evidence>
<gene>
    <name evidence="6" type="ORF">EF807_08705</name>
</gene>
<keyword evidence="1" id="KW-0597">Phosphoprotein</keyword>
<protein>
    <submittedName>
        <fullName evidence="6">DUF86 domain-containing protein</fullName>
    </submittedName>
</protein>
<proteinExistence type="inferred from homology"/>
<evidence type="ECO:0000313" key="7">
    <source>
        <dbReference type="Proteomes" id="UP000320766"/>
    </source>
</evidence>
<accession>A0A520KUE2</accession>
<dbReference type="NCBIfam" id="NF047751">
    <property type="entry name" value="HepT_toxin"/>
    <property type="match status" value="1"/>
</dbReference>